<name>A0A0F9HLG2_9ZZZZ</name>
<sequence length="345" mass="35175">MSVSSGLGGYKSILGGRLGITKDNRLVVGGQVVGVEGQMGAGVPYFCDPANGDNNLSGKTPGTAVASLVTALGLTTAAQNDVVVLIGDGATTGTARLTATLDWAKNAVHLIGVGAGVLENKRTRISHAAAAVTNLSPMITVSAAGCLFADFNAFQGTGESAKDEELMEVTGSRNYFVNVGLQGIAAAAGAARAGSNDLLITGGGENTWRNCLIGIETIQRSAANAVVRVRSLAQRNRFESCEFVMAASATSPIFVDVDEQNALNGSSLIFKDCFFRNLINITSAADPAVVCTYNSANVNGTIYFINCVMNATKWAAAGAEVQIGSTSAATIDGFDSGGTGNAADA</sequence>
<gene>
    <name evidence="1" type="ORF">LCGC14_1983430</name>
</gene>
<protein>
    <submittedName>
        <fullName evidence="1">Uncharacterized protein</fullName>
    </submittedName>
</protein>
<comment type="caution">
    <text evidence="1">The sequence shown here is derived from an EMBL/GenBank/DDBJ whole genome shotgun (WGS) entry which is preliminary data.</text>
</comment>
<proteinExistence type="predicted"/>
<dbReference type="AlphaFoldDB" id="A0A0F9HLG2"/>
<dbReference type="EMBL" id="LAZR01022240">
    <property type="protein sequence ID" value="KKL82575.1"/>
    <property type="molecule type" value="Genomic_DNA"/>
</dbReference>
<reference evidence="1" key="1">
    <citation type="journal article" date="2015" name="Nature">
        <title>Complex archaea that bridge the gap between prokaryotes and eukaryotes.</title>
        <authorList>
            <person name="Spang A."/>
            <person name="Saw J.H."/>
            <person name="Jorgensen S.L."/>
            <person name="Zaremba-Niedzwiedzka K."/>
            <person name="Martijn J."/>
            <person name="Lind A.E."/>
            <person name="van Eijk R."/>
            <person name="Schleper C."/>
            <person name="Guy L."/>
            <person name="Ettema T.J."/>
        </authorList>
    </citation>
    <scope>NUCLEOTIDE SEQUENCE</scope>
</reference>
<organism evidence="1">
    <name type="scientific">marine sediment metagenome</name>
    <dbReference type="NCBI Taxonomy" id="412755"/>
    <lineage>
        <taxon>unclassified sequences</taxon>
        <taxon>metagenomes</taxon>
        <taxon>ecological metagenomes</taxon>
    </lineage>
</organism>
<accession>A0A0F9HLG2</accession>
<evidence type="ECO:0000313" key="1">
    <source>
        <dbReference type="EMBL" id="KKL82575.1"/>
    </source>
</evidence>
<feature type="non-terminal residue" evidence="1">
    <location>
        <position position="345"/>
    </location>
</feature>